<dbReference type="GO" id="GO:0008270">
    <property type="term" value="F:zinc ion binding"/>
    <property type="evidence" value="ECO:0007669"/>
    <property type="project" value="UniProtKB-KW"/>
</dbReference>
<name>A0A6B2FXK4_MYXSQ</name>
<dbReference type="PROSITE" id="PS50158">
    <property type="entry name" value="ZF_CCHC"/>
    <property type="match status" value="1"/>
</dbReference>
<keyword evidence="1" id="KW-0479">Metal-binding</keyword>
<dbReference type="SUPFAM" id="SSF57850">
    <property type="entry name" value="RING/U-box"/>
    <property type="match status" value="1"/>
</dbReference>
<organism evidence="3">
    <name type="scientific">Myxobolus squamalis</name>
    <name type="common">Myxosporean</name>
    <dbReference type="NCBI Taxonomy" id="59785"/>
    <lineage>
        <taxon>Eukaryota</taxon>
        <taxon>Metazoa</taxon>
        <taxon>Cnidaria</taxon>
        <taxon>Myxozoa</taxon>
        <taxon>Myxosporea</taxon>
        <taxon>Bivalvulida</taxon>
        <taxon>Platysporina</taxon>
        <taxon>Myxobolidae</taxon>
        <taxon>Myxobolus</taxon>
    </lineage>
</organism>
<evidence type="ECO:0000259" key="2">
    <source>
        <dbReference type="PROSITE" id="PS50158"/>
    </source>
</evidence>
<accession>A0A6B2FXK4</accession>
<dbReference type="InterPro" id="IPR013083">
    <property type="entry name" value="Znf_RING/FYVE/PHD"/>
</dbReference>
<reference evidence="3" key="1">
    <citation type="submission" date="2018-11" db="EMBL/GenBank/DDBJ databases">
        <title>Myxobolus squamalis genome and transcriptome.</title>
        <authorList>
            <person name="Yahalomi D."/>
            <person name="Atkinson S.D."/>
            <person name="Neuhof M."/>
            <person name="Chang E.S."/>
            <person name="Philippe H."/>
            <person name="Cartwright P."/>
            <person name="Bartholomew J.L."/>
            <person name="Huchon D."/>
        </authorList>
    </citation>
    <scope>NUCLEOTIDE SEQUENCE</scope>
    <source>
        <strain evidence="3">71B08</strain>
        <tissue evidence="3">Whole</tissue>
    </source>
</reference>
<dbReference type="AlphaFoldDB" id="A0A6B2FXK4"/>
<dbReference type="InterPro" id="IPR036875">
    <property type="entry name" value="Znf_CCHC_sf"/>
</dbReference>
<dbReference type="InterPro" id="IPR001878">
    <property type="entry name" value="Znf_CCHC"/>
</dbReference>
<dbReference type="Pfam" id="PF00098">
    <property type="entry name" value="zf-CCHC"/>
    <property type="match status" value="1"/>
</dbReference>
<dbReference type="SUPFAM" id="SSF57756">
    <property type="entry name" value="Retrovirus zinc finger-like domains"/>
    <property type="match status" value="1"/>
</dbReference>
<dbReference type="Gene3D" id="4.10.60.10">
    <property type="entry name" value="Zinc finger, CCHC-type"/>
    <property type="match status" value="1"/>
</dbReference>
<feature type="domain" description="CCHC-type" evidence="2">
    <location>
        <begin position="26"/>
        <end position="40"/>
    </location>
</feature>
<evidence type="ECO:0000256" key="1">
    <source>
        <dbReference type="PROSITE-ProRule" id="PRU00047"/>
    </source>
</evidence>
<dbReference type="Gene3D" id="3.30.40.10">
    <property type="entry name" value="Zinc/RING finger domain, C3HC4 (zinc finger)"/>
    <property type="match status" value="1"/>
</dbReference>
<proteinExistence type="predicted"/>
<protein>
    <submittedName>
        <fullName evidence="3">E3 ubiquitin-protein ligase RBBP6 (Trinotate prediction)</fullName>
    </submittedName>
</protein>
<keyword evidence="1" id="KW-0863">Zinc-finger</keyword>
<dbReference type="EMBL" id="GHBR01000392">
    <property type="protein sequence ID" value="NDJ95960.1"/>
    <property type="molecule type" value="Transcribed_RNA"/>
</dbReference>
<keyword evidence="1" id="KW-0862">Zinc</keyword>
<dbReference type="GO" id="GO:0003676">
    <property type="term" value="F:nucleic acid binding"/>
    <property type="evidence" value="ECO:0007669"/>
    <property type="project" value="InterPro"/>
</dbReference>
<evidence type="ECO:0000313" key="3">
    <source>
        <dbReference type="EMBL" id="NDJ95960.1"/>
    </source>
</evidence>
<sequence>MIQSELVNQTTDSSLYKVQPSRIPICFHCKQNGHVIKNCPLIPRNTSMGKEPVHMFLKNSLGLPIETPLCRQDPIHQEEEIFPDFLCCPLCSNVLDNAVLIPCCGSSYCDHCLDLVALIHRYTGLPSRP</sequence>